<evidence type="ECO:0000259" key="3">
    <source>
        <dbReference type="PROSITE" id="PS50977"/>
    </source>
</evidence>
<dbReference type="Gene3D" id="1.10.357.10">
    <property type="entry name" value="Tetracycline Repressor, domain 2"/>
    <property type="match status" value="1"/>
</dbReference>
<dbReference type="Pfam" id="PF17937">
    <property type="entry name" value="TetR_C_28"/>
    <property type="match status" value="1"/>
</dbReference>
<evidence type="ECO:0000256" key="1">
    <source>
        <dbReference type="ARBA" id="ARBA00023125"/>
    </source>
</evidence>
<comment type="caution">
    <text evidence="4">The sequence shown here is derived from an EMBL/GenBank/DDBJ whole genome shotgun (WGS) entry which is preliminary data.</text>
</comment>
<evidence type="ECO:0000256" key="2">
    <source>
        <dbReference type="PROSITE-ProRule" id="PRU00335"/>
    </source>
</evidence>
<dbReference type="Proteomes" id="UP001500457">
    <property type="component" value="Unassembled WGS sequence"/>
</dbReference>
<dbReference type="Pfam" id="PF00440">
    <property type="entry name" value="TetR_N"/>
    <property type="match status" value="1"/>
</dbReference>
<dbReference type="PROSITE" id="PS50977">
    <property type="entry name" value="HTH_TETR_2"/>
    <property type="match status" value="1"/>
</dbReference>
<dbReference type="RefSeq" id="WP_274231682.1">
    <property type="nucleotide sequence ID" value="NZ_BAABHQ010000009.1"/>
</dbReference>
<organism evidence="4 5">
    <name type="scientific">Actinomycetospora straminea</name>
    <dbReference type="NCBI Taxonomy" id="663607"/>
    <lineage>
        <taxon>Bacteria</taxon>
        <taxon>Bacillati</taxon>
        <taxon>Actinomycetota</taxon>
        <taxon>Actinomycetes</taxon>
        <taxon>Pseudonocardiales</taxon>
        <taxon>Pseudonocardiaceae</taxon>
        <taxon>Actinomycetospora</taxon>
    </lineage>
</organism>
<feature type="DNA-binding region" description="H-T-H motif" evidence="2">
    <location>
        <begin position="23"/>
        <end position="42"/>
    </location>
</feature>
<feature type="domain" description="HTH tetR-type" evidence="3">
    <location>
        <begin position="1"/>
        <end position="60"/>
    </location>
</feature>
<protein>
    <submittedName>
        <fullName evidence="4">TetR/AcrR family transcriptional regulator</fullName>
    </submittedName>
</protein>
<proteinExistence type="predicted"/>
<dbReference type="InterPro" id="IPR041479">
    <property type="entry name" value="TetR_CgmR_C"/>
</dbReference>
<reference evidence="5" key="1">
    <citation type="journal article" date="2019" name="Int. J. Syst. Evol. Microbiol.">
        <title>The Global Catalogue of Microorganisms (GCM) 10K type strain sequencing project: providing services to taxonomists for standard genome sequencing and annotation.</title>
        <authorList>
            <consortium name="The Broad Institute Genomics Platform"/>
            <consortium name="The Broad Institute Genome Sequencing Center for Infectious Disease"/>
            <person name="Wu L."/>
            <person name="Ma J."/>
        </authorList>
    </citation>
    <scope>NUCLEOTIDE SEQUENCE [LARGE SCALE GENOMIC DNA]</scope>
    <source>
        <strain evidence="5">JCM 17983</strain>
    </source>
</reference>
<evidence type="ECO:0000313" key="4">
    <source>
        <dbReference type="EMBL" id="GAA4880099.1"/>
    </source>
</evidence>
<dbReference type="SUPFAM" id="SSF46689">
    <property type="entry name" value="Homeodomain-like"/>
    <property type="match status" value="1"/>
</dbReference>
<evidence type="ECO:0000313" key="5">
    <source>
        <dbReference type="Proteomes" id="UP001500457"/>
    </source>
</evidence>
<dbReference type="InterPro" id="IPR009057">
    <property type="entry name" value="Homeodomain-like_sf"/>
</dbReference>
<keyword evidence="5" id="KW-1185">Reference proteome</keyword>
<dbReference type="EMBL" id="BAABHQ010000009">
    <property type="protein sequence ID" value="GAA4880099.1"/>
    <property type="molecule type" value="Genomic_DNA"/>
</dbReference>
<dbReference type="InterPro" id="IPR001647">
    <property type="entry name" value="HTH_TetR"/>
</dbReference>
<keyword evidence="1 2" id="KW-0238">DNA-binding</keyword>
<accession>A0ABP9ELP1</accession>
<name>A0ABP9ELP1_9PSEU</name>
<gene>
    <name evidence="4" type="ORF">GCM10023203_33680</name>
</gene>
<sequence>MTVRDKVLEALESLVLEGNPEPTFDEVAARAAVSKGGLLHHFPDRAALTAGLLRRIVERTDRQMDDAARVGRAAVTWLRLSAEDGADQQTARALLSLVRMSASGRVDLPDDVAEAIGRWQRAIAAELADPVEALLVRLVGDGLFLAALTGQAVTGDELEELVARVLPTAARGAPSR</sequence>